<organism evidence="1 2">
    <name type="scientific">Parablautia muri</name>
    <dbReference type="NCBI Taxonomy" id="2320879"/>
    <lineage>
        <taxon>Bacteria</taxon>
        <taxon>Bacillati</taxon>
        <taxon>Bacillota</taxon>
        <taxon>Clostridia</taxon>
        <taxon>Lachnospirales</taxon>
        <taxon>Lachnospiraceae</taxon>
        <taxon>Parablautia</taxon>
    </lineage>
</organism>
<sequence length="232" mass="26505">MAAFFSDLLDDFLGIDFLKKVHKKFHYTPEQMETLLAVAQEMLPRMRAEAFWERRLSDAQICGNLLAAKFDEKYEDVVISLGYGLDELQENYSQKGMLLESYMLETLASELLLQSYGSYNRYTLKEGKWHVARYHFPGSEENFPLELLPKMLQGITNRVACNSALCMQPKKSVAFVAELTQDAKRFCEGICTGCGSMDCPNRGEDDSLMRRLAVHSRADMPLTYGYARIFGK</sequence>
<name>A0A9X5GS96_9FIRM</name>
<comment type="caution">
    <text evidence="1">The sequence shown here is derived from an EMBL/GenBank/DDBJ whole genome shotgun (WGS) entry which is preliminary data.</text>
</comment>
<accession>A0A9X5GS96</accession>
<dbReference type="AlphaFoldDB" id="A0A9X5GS96"/>
<dbReference type="Proteomes" id="UP001154420">
    <property type="component" value="Unassembled WGS sequence"/>
</dbReference>
<dbReference type="EMBL" id="QZDT01000026">
    <property type="protein sequence ID" value="NBJ93908.1"/>
    <property type="molecule type" value="Genomic_DNA"/>
</dbReference>
<proteinExistence type="predicted"/>
<dbReference type="Gene3D" id="3.40.109.40">
    <property type="match status" value="1"/>
</dbReference>
<dbReference type="InterPro" id="IPR037010">
    <property type="entry name" value="VitB12-dep_Met_synth_activ_sf"/>
</dbReference>
<dbReference type="RefSeq" id="WP_160560958.1">
    <property type="nucleotide sequence ID" value="NZ_QZDT01000026.1"/>
</dbReference>
<protein>
    <submittedName>
        <fullName evidence="1">Uncharacterized protein</fullName>
    </submittedName>
</protein>
<gene>
    <name evidence="1" type="ORF">D5281_15240</name>
</gene>
<reference evidence="1" key="1">
    <citation type="submission" date="2018-09" db="EMBL/GenBank/DDBJ databases">
        <title>Murine metabolic-syndrome-specific gut microbial biobank.</title>
        <authorList>
            <person name="Liu C."/>
        </authorList>
    </citation>
    <scope>NUCLEOTIDE SEQUENCE</scope>
    <source>
        <strain evidence="1">D42-62</strain>
    </source>
</reference>
<dbReference type="SUPFAM" id="SSF56507">
    <property type="entry name" value="Methionine synthase activation domain-like"/>
    <property type="match status" value="1"/>
</dbReference>
<keyword evidence="2" id="KW-1185">Reference proteome</keyword>
<dbReference type="OrthoDB" id="2068328at2"/>
<evidence type="ECO:0000313" key="1">
    <source>
        <dbReference type="EMBL" id="NBJ93908.1"/>
    </source>
</evidence>
<dbReference type="GO" id="GO:0008705">
    <property type="term" value="F:methionine synthase activity"/>
    <property type="evidence" value="ECO:0007669"/>
    <property type="project" value="InterPro"/>
</dbReference>
<evidence type="ECO:0000313" key="2">
    <source>
        <dbReference type="Proteomes" id="UP001154420"/>
    </source>
</evidence>